<dbReference type="InterPro" id="IPR001544">
    <property type="entry name" value="Aminotrans_IV"/>
</dbReference>
<accession>A0A0B6TUK9</accession>
<organism evidence="1 2">
    <name type="scientific">Corynebacterium marinum DSM 44953</name>
    <dbReference type="NCBI Taxonomy" id="1224162"/>
    <lineage>
        <taxon>Bacteria</taxon>
        <taxon>Bacillati</taxon>
        <taxon>Actinomycetota</taxon>
        <taxon>Actinomycetes</taxon>
        <taxon>Mycobacteriales</taxon>
        <taxon>Corynebacteriaceae</taxon>
        <taxon>Corynebacterium</taxon>
    </lineage>
</organism>
<dbReference type="AlphaFoldDB" id="A0A0B6TUK9"/>
<dbReference type="Pfam" id="PF01063">
    <property type="entry name" value="Aminotran_4"/>
    <property type="match status" value="1"/>
</dbReference>
<reference evidence="1 2" key="1">
    <citation type="submission" date="2014-05" db="EMBL/GenBank/DDBJ databases">
        <title>Complete genome sequence of Corynebacterium marinum DSM 44953.</title>
        <authorList>
            <person name="Schaffert L."/>
            <person name="Albersmeier A."/>
            <person name="Kalinowski J."/>
            <person name="Ruckert C."/>
        </authorList>
    </citation>
    <scope>NUCLEOTIDE SEQUENCE [LARGE SCALE GENOMIC DNA]</scope>
    <source>
        <strain evidence="1 2">DSM 44953</strain>
    </source>
</reference>
<dbReference type="Proteomes" id="UP000031928">
    <property type="component" value="Chromosome"/>
</dbReference>
<gene>
    <name evidence="1" type="ORF">B840_03910</name>
</gene>
<dbReference type="InterPro" id="IPR036038">
    <property type="entry name" value="Aminotransferase-like"/>
</dbReference>
<dbReference type="RefSeq" id="WP_052491081.1">
    <property type="nucleotide sequence ID" value="NZ_CP007790.1"/>
</dbReference>
<dbReference type="HOGENOM" id="CLU_064284_0_0_11"/>
<protein>
    <recommendedName>
        <fullName evidence="3">Aminotransferase class IV</fullName>
    </recommendedName>
</protein>
<dbReference type="GO" id="GO:0003824">
    <property type="term" value="F:catalytic activity"/>
    <property type="evidence" value="ECO:0007669"/>
    <property type="project" value="InterPro"/>
</dbReference>
<dbReference type="Gene3D" id="3.20.10.10">
    <property type="entry name" value="D-amino Acid Aminotransferase, subunit A, domain 2"/>
    <property type="match status" value="1"/>
</dbReference>
<dbReference type="EMBL" id="CP007790">
    <property type="protein sequence ID" value="AJK68401.1"/>
    <property type="molecule type" value="Genomic_DNA"/>
</dbReference>
<evidence type="ECO:0000313" key="1">
    <source>
        <dbReference type="EMBL" id="AJK68401.1"/>
    </source>
</evidence>
<name>A0A0B6TUK9_9CORY</name>
<evidence type="ECO:0000313" key="2">
    <source>
        <dbReference type="Proteomes" id="UP000031928"/>
    </source>
</evidence>
<evidence type="ECO:0008006" key="3">
    <source>
        <dbReference type="Google" id="ProtNLM"/>
    </source>
</evidence>
<proteinExistence type="predicted"/>
<sequence length="244" mass="26373">MTGTLWRWDGTALVAAAEPDTAADVVDSWLEHDGYAGGWHLHQERFATSLPGLEVADFLAAVRPAVPHQGQWFPRVEAHGKELYLRIRPSPPLRTATVLHVPSLPDARRFPRTKGPDLALLADLRTQAQALGADDAVLYSADGLVSEGAHCALAWWEDGRLMVPEHPDQLPSVTVAATAGILGGLGRRPVTVEELMRHPVWAGSALHGWTVVTGWVMADGDHLAAVAGKTPMSSSEMNTLLRWS</sequence>
<keyword evidence="2" id="KW-1185">Reference proteome</keyword>
<dbReference type="SUPFAM" id="SSF56752">
    <property type="entry name" value="D-aminoacid aminotransferase-like PLP-dependent enzymes"/>
    <property type="match status" value="1"/>
</dbReference>
<dbReference type="InterPro" id="IPR043132">
    <property type="entry name" value="BCAT-like_C"/>
</dbReference>
<dbReference type="STRING" id="1224162.B840_03910"/>
<dbReference type="KEGG" id="cmq:B840_03910"/>